<protein>
    <recommendedName>
        <fullName evidence="8">JmjC domain-containing protein</fullName>
    </recommendedName>
</protein>
<keyword evidence="7" id="KW-1185">Reference proteome</keyword>
<dbReference type="Gene3D" id="2.60.120.650">
    <property type="entry name" value="Cupin"/>
    <property type="match status" value="1"/>
</dbReference>
<evidence type="ECO:0000256" key="1">
    <source>
        <dbReference type="ARBA" id="ARBA00004123"/>
    </source>
</evidence>
<dbReference type="InterPro" id="IPR003349">
    <property type="entry name" value="JmjN"/>
</dbReference>
<dbReference type="OrthoDB" id="10676116at2759"/>
<dbReference type="GO" id="GO:0034647">
    <property type="term" value="F:histone H3K4me/H3K4me2/H3K4me3 demethylase activity"/>
    <property type="evidence" value="ECO:0007669"/>
    <property type="project" value="TreeGrafter"/>
</dbReference>
<comment type="subcellular location">
    <subcellularLocation>
        <location evidence="1">Nucleus</location>
    </subcellularLocation>
</comment>
<evidence type="ECO:0000256" key="2">
    <source>
        <dbReference type="ARBA" id="ARBA00023242"/>
    </source>
</evidence>
<evidence type="ECO:0000256" key="3">
    <source>
        <dbReference type="SAM" id="MobiDB-lite"/>
    </source>
</evidence>
<dbReference type="PANTHER" id="PTHR10694">
    <property type="entry name" value="LYSINE-SPECIFIC DEMETHYLASE"/>
    <property type="match status" value="1"/>
</dbReference>
<evidence type="ECO:0000259" key="5">
    <source>
        <dbReference type="PROSITE" id="PS51184"/>
    </source>
</evidence>
<reference evidence="6" key="1">
    <citation type="submission" date="2020-12" db="EMBL/GenBank/DDBJ databases">
        <authorList>
            <person name="Iha C."/>
        </authorList>
    </citation>
    <scope>NUCLEOTIDE SEQUENCE</scope>
</reference>
<dbReference type="Proteomes" id="UP000708148">
    <property type="component" value="Unassembled WGS sequence"/>
</dbReference>
<organism evidence="6 7">
    <name type="scientific">Ostreobium quekettii</name>
    <dbReference type="NCBI Taxonomy" id="121088"/>
    <lineage>
        <taxon>Eukaryota</taxon>
        <taxon>Viridiplantae</taxon>
        <taxon>Chlorophyta</taxon>
        <taxon>core chlorophytes</taxon>
        <taxon>Ulvophyceae</taxon>
        <taxon>TCBD clade</taxon>
        <taxon>Bryopsidales</taxon>
        <taxon>Ostreobineae</taxon>
        <taxon>Ostreobiaceae</taxon>
        <taxon>Ostreobium</taxon>
    </lineage>
</organism>
<dbReference type="GO" id="GO:0000785">
    <property type="term" value="C:chromatin"/>
    <property type="evidence" value="ECO:0007669"/>
    <property type="project" value="TreeGrafter"/>
</dbReference>
<dbReference type="SMART" id="SM00558">
    <property type="entry name" value="JmjC"/>
    <property type="match status" value="1"/>
</dbReference>
<dbReference type="GO" id="GO:0005634">
    <property type="term" value="C:nucleus"/>
    <property type="evidence" value="ECO:0007669"/>
    <property type="project" value="UniProtKB-SubCell"/>
</dbReference>
<proteinExistence type="predicted"/>
<feature type="compositionally biased region" description="Polar residues" evidence="3">
    <location>
        <begin position="791"/>
        <end position="800"/>
    </location>
</feature>
<dbReference type="InterPro" id="IPR003347">
    <property type="entry name" value="JmjC_dom"/>
</dbReference>
<feature type="domain" description="JmjC" evidence="5">
    <location>
        <begin position="170"/>
        <end position="319"/>
    </location>
</feature>
<comment type="caution">
    <text evidence="6">The sequence shown here is derived from an EMBL/GenBank/DDBJ whole genome shotgun (WGS) entry which is preliminary data.</text>
</comment>
<evidence type="ECO:0000313" key="7">
    <source>
        <dbReference type="Proteomes" id="UP000708148"/>
    </source>
</evidence>
<gene>
    <name evidence="6" type="ORF">OSTQU699_LOCUS4825</name>
</gene>
<name>A0A8S1IWY4_9CHLO</name>
<dbReference type="PROSITE" id="PS51184">
    <property type="entry name" value="JMJC"/>
    <property type="match status" value="1"/>
</dbReference>
<feature type="region of interest" description="Disordered" evidence="3">
    <location>
        <begin position="517"/>
        <end position="548"/>
    </location>
</feature>
<feature type="compositionally biased region" description="Low complexity" evidence="3">
    <location>
        <begin position="531"/>
        <end position="548"/>
    </location>
</feature>
<dbReference type="EMBL" id="CAJHUC010001024">
    <property type="protein sequence ID" value="CAD7699466.1"/>
    <property type="molecule type" value="Genomic_DNA"/>
</dbReference>
<feature type="compositionally biased region" description="Polar residues" evidence="3">
    <location>
        <begin position="517"/>
        <end position="526"/>
    </location>
</feature>
<dbReference type="AlphaFoldDB" id="A0A8S1IWY4"/>
<evidence type="ECO:0008006" key="8">
    <source>
        <dbReference type="Google" id="ProtNLM"/>
    </source>
</evidence>
<evidence type="ECO:0000259" key="4">
    <source>
        <dbReference type="PROSITE" id="PS51183"/>
    </source>
</evidence>
<dbReference type="Pfam" id="PF02373">
    <property type="entry name" value="JmjC"/>
    <property type="match status" value="1"/>
</dbReference>
<accession>A0A8S1IWY4</accession>
<feature type="region of interest" description="Disordered" evidence="3">
    <location>
        <begin position="768"/>
        <end position="819"/>
    </location>
</feature>
<sequence length="1022" mass="112046">MQASGEDGGCVLEEDPLAWVVRVPEGPTVSPGKEQFAHPYRFISEYKDVLDRHGAVRVRPPASYTVGTIAAAMCIGQSILGSAADVKFDVTTRTMGRQGQTTTGKGNLRDFSCDAQRICLHYCGTNTEPPREEFERIFWRNMTIPQHNPVEYKFTSLIPMSGFSKVPGLKNSAREWNLSAVAQDKKSFLHKVGPLPETLDTHLTLHSTFSHVPWKVHGLGFIHFMHSGPGTTWYSVPPSGLVRFREVLKIYKDRAMPLDKLMDEGVPVYKIHQRGGEFVVVSPSSYHFMISHGTMTLESVAVGHKEWLPEAYKFYMDLCIKDQLIFPNERLPWEYIMSKATDKLHRLSPQCIAGVKRIKALLLARIGLLLMKAEKHGLVFQKFPLTTAKGFRGLKCCKCRNSCFLAGVVPESESKLANVVCLRCTFPKKKGYKRHGRGAVLVSANLRPDDGLSREACVRSGPCETGFNFVTKLVERLYGPELDSDNSKKRKIEEQDGRNGTLCRKITRVVFRVPQLPQNANANTGPERSKGLVSGLASSSGAAPNGSDPSANLVLAAARLPMPSQARDSRKCDDVQCLPGLPASDTYGQELSDVDTAMHAVDEAVEASIAGVLDAVCERHDAEPEDMGCVEDSAMPDTDCQPLTEWGRTGKGGISDSCGQSLAVEATVLEDTGHRQFDGAAVRQIGASQTDDIGALKSVGPHVPSCQQTAVPQEKLESNTDVLLPVKAVTGEAMPSSGHLSDMEAGHPSTLSSHMVDMSHELCSVSDDAPADPAPVTKAAMEDSEYGSPSPGLSNIPSRTRMNEDSNAGMEGTPCQGPVRHVQHNVKGTPDTEEHCQTAGTIVSPPCCESAKGGVCRPHNCLSSPSASRTPCHLLQTPFKALEEVVMPGLDGQTELRRTILTHEDSPGEKYLLLEQLLASLYPSKTHQQEKDLWQRTADVARRFGVKVDPPGWGWYNDRMEYILAESDVLVLHAALEGFPHQEQKRLRHFVDGVWFDSSDLMDEQQLMGWVGRFVPLIHDTI</sequence>
<feature type="domain" description="JmjN" evidence="4">
    <location>
        <begin position="26"/>
        <end position="67"/>
    </location>
</feature>
<evidence type="ECO:0000313" key="6">
    <source>
        <dbReference type="EMBL" id="CAD7699466.1"/>
    </source>
</evidence>
<dbReference type="PANTHER" id="PTHR10694:SF113">
    <property type="entry name" value="PROTEIN JUMONJI"/>
    <property type="match status" value="1"/>
</dbReference>
<dbReference type="PROSITE" id="PS51183">
    <property type="entry name" value="JMJN"/>
    <property type="match status" value="1"/>
</dbReference>
<keyword evidence="2" id="KW-0539">Nucleus</keyword>
<dbReference type="GO" id="GO:0010468">
    <property type="term" value="P:regulation of gene expression"/>
    <property type="evidence" value="ECO:0007669"/>
    <property type="project" value="TreeGrafter"/>
</dbReference>